<evidence type="ECO:0000313" key="1">
    <source>
        <dbReference type="EMBL" id="MPC64631.1"/>
    </source>
</evidence>
<name>A0A5B7GWE1_PORTR</name>
<dbReference type="Proteomes" id="UP000324222">
    <property type="component" value="Unassembled WGS sequence"/>
</dbReference>
<sequence length="75" mass="8428">MAHLDLPGSYQWTDLRITLNKAPLVEIRRRNVQKVMVQYKGQELVQAGSVSEENATLTSTMPSCGAHIVTQHCIY</sequence>
<proteinExistence type="predicted"/>
<comment type="caution">
    <text evidence="1">The sequence shown here is derived from an EMBL/GenBank/DDBJ whole genome shotgun (WGS) entry which is preliminary data.</text>
</comment>
<reference evidence="1 2" key="1">
    <citation type="submission" date="2019-05" db="EMBL/GenBank/DDBJ databases">
        <title>Another draft genome of Portunus trituberculatus and its Hox gene families provides insights of decapod evolution.</title>
        <authorList>
            <person name="Jeong J.-H."/>
            <person name="Song I."/>
            <person name="Kim S."/>
            <person name="Choi T."/>
            <person name="Kim D."/>
            <person name="Ryu S."/>
            <person name="Kim W."/>
        </authorList>
    </citation>
    <scope>NUCLEOTIDE SEQUENCE [LARGE SCALE GENOMIC DNA]</scope>
    <source>
        <tissue evidence="1">Muscle</tissue>
    </source>
</reference>
<keyword evidence="2" id="KW-1185">Reference proteome</keyword>
<dbReference type="AlphaFoldDB" id="A0A5B7GWE1"/>
<organism evidence="1 2">
    <name type="scientific">Portunus trituberculatus</name>
    <name type="common">Swimming crab</name>
    <name type="synonym">Neptunus trituberculatus</name>
    <dbReference type="NCBI Taxonomy" id="210409"/>
    <lineage>
        <taxon>Eukaryota</taxon>
        <taxon>Metazoa</taxon>
        <taxon>Ecdysozoa</taxon>
        <taxon>Arthropoda</taxon>
        <taxon>Crustacea</taxon>
        <taxon>Multicrustacea</taxon>
        <taxon>Malacostraca</taxon>
        <taxon>Eumalacostraca</taxon>
        <taxon>Eucarida</taxon>
        <taxon>Decapoda</taxon>
        <taxon>Pleocyemata</taxon>
        <taxon>Brachyura</taxon>
        <taxon>Eubrachyura</taxon>
        <taxon>Portunoidea</taxon>
        <taxon>Portunidae</taxon>
        <taxon>Portuninae</taxon>
        <taxon>Portunus</taxon>
    </lineage>
</organism>
<evidence type="ECO:0000313" key="2">
    <source>
        <dbReference type="Proteomes" id="UP000324222"/>
    </source>
</evidence>
<protein>
    <submittedName>
        <fullName evidence="1">Uncharacterized protein</fullName>
    </submittedName>
</protein>
<dbReference type="EMBL" id="VSRR010022346">
    <property type="protein sequence ID" value="MPC64631.1"/>
    <property type="molecule type" value="Genomic_DNA"/>
</dbReference>
<accession>A0A5B7GWE1</accession>
<gene>
    <name evidence="1" type="ORF">E2C01_058749</name>
</gene>